<evidence type="ECO:0000313" key="2">
    <source>
        <dbReference type="EMBL" id="PQJ79040.1"/>
    </source>
</evidence>
<accession>A0A2S7WN61</accession>
<dbReference type="Pfam" id="PF00027">
    <property type="entry name" value="cNMP_binding"/>
    <property type="match status" value="1"/>
</dbReference>
<proteinExistence type="predicted"/>
<dbReference type="EMBL" id="MSCN01000001">
    <property type="protein sequence ID" value="PQJ79040.1"/>
    <property type="molecule type" value="Genomic_DNA"/>
</dbReference>
<feature type="domain" description="Cyclic nucleotide-binding" evidence="1">
    <location>
        <begin position="10"/>
        <end position="113"/>
    </location>
</feature>
<dbReference type="RefSeq" id="WP_105015643.1">
    <property type="nucleotide sequence ID" value="NZ_MSCN01000001.1"/>
</dbReference>
<reference evidence="2 3" key="1">
    <citation type="submission" date="2016-12" db="EMBL/GenBank/DDBJ databases">
        <title>Trade-off between light-utilization and light-protection in marine flavobacteria.</title>
        <authorList>
            <person name="Kumagai Y."/>
            <person name="Yoshizawa S."/>
            <person name="Kogure K."/>
            <person name="Iwasaki W."/>
        </authorList>
    </citation>
    <scope>NUCLEOTIDE SEQUENCE [LARGE SCALE GENOMIC DNA]</scope>
    <source>
        <strain evidence="2 3">NBRC 108759</strain>
    </source>
</reference>
<gene>
    <name evidence="2" type="ORF">BTO18_07585</name>
</gene>
<protein>
    <recommendedName>
        <fullName evidence="1">Cyclic nucleotide-binding domain-containing protein</fullName>
    </recommendedName>
</protein>
<dbReference type="InterPro" id="IPR018490">
    <property type="entry name" value="cNMP-bd_dom_sf"/>
</dbReference>
<dbReference type="AlphaFoldDB" id="A0A2S7WN61"/>
<sequence>MNLFENFFLHFSDLPKKSYKSFLNLAKKENFKKNDFITKVGQKPKSFFIIKSGIVRSFYEDKNAKEYTRTIFTSPKSTGSLSSLITGKPSELHYQCLTDSVLYRINFNDFKKLTTEDSYILKLYSEVLEFIFLMMENRIYELSVLNASERYLKLKKEIPDIESYIAQYHIASYLNISPVQLSRIRKEMLKNQSINICK</sequence>
<name>A0A2S7WN61_9FLAO</name>
<dbReference type="Proteomes" id="UP000238882">
    <property type="component" value="Unassembled WGS sequence"/>
</dbReference>
<dbReference type="PROSITE" id="PS50042">
    <property type="entry name" value="CNMP_BINDING_3"/>
    <property type="match status" value="1"/>
</dbReference>
<dbReference type="InterPro" id="IPR000595">
    <property type="entry name" value="cNMP-bd_dom"/>
</dbReference>
<dbReference type="Gene3D" id="2.60.120.10">
    <property type="entry name" value="Jelly Rolls"/>
    <property type="match status" value="1"/>
</dbReference>
<dbReference type="SUPFAM" id="SSF51206">
    <property type="entry name" value="cAMP-binding domain-like"/>
    <property type="match status" value="1"/>
</dbReference>
<evidence type="ECO:0000313" key="3">
    <source>
        <dbReference type="Proteomes" id="UP000238882"/>
    </source>
</evidence>
<evidence type="ECO:0000259" key="1">
    <source>
        <dbReference type="PROSITE" id="PS50042"/>
    </source>
</evidence>
<organism evidence="2 3">
    <name type="scientific">Polaribacter porphyrae</name>
    <dbReference type="NCBI Taxonomy" id="1137780"/>
    <lineage>
        <taxon>Bacteria</taxon>
        <taxon>Pseudomonadati</taxon>
        <taxon>Bacteroidota</taxon>
        <taxon>Flavobacteriia</taxon>
        <taxon>Flavobacteriales</taxon>
        <taxon>Flavobacteriaceae</taxon>
    </lineage>
</organism>
<comment type="caution">
    <text evidence="2">The sequence shown here is derived from an EMBL/GenBank/DDBJ whole genome shotgun (WGS) entry which is preliminary data.</text>
</comment>
<dbReference type="InterPro" id="IPR014710">
    <property type="entry name" value="RmlC-like_jellyroll"/>
</dbReference>
<dbReference type="CDD" id="cd00038">
    <property type="entry name" value="CAP_ED"/>
    <property type="match status" value="1"/>
</dbReference>
<dbReference type="OrthoDB" id="663011at2"/>
<keyword evidence="3" id="KW-1185">Reference proteome</keyword>